<keyword evidence="3" id="KW-1185">Reference proteome</keyword>
<keyword evidence="1" id="KW-1133">Transmembrane helix</keyword>
<proteinExistence type="predicted"/>
<accession>A0ABX5YXG8</accession>
<organism evidence="2 3">
    <name type="scientific">Sulfurospirillum multivorans</name>
    <name type="common">Dehalospirillum multivorans</name>
    <dbReference type="NCBI Taxonomy" id="66821"/>
    <lineage>
        <taxon>Bacteria</taxon>
        <taxon>Pseudomonadati</taxon>
        <taxon>Campylobacterota</taxon>
        <taxon>Epsilonproteobacteria</taxon>
        <taxon>Campylobacterales</taxon>
        <taxon>Sulfurospirillaceae</taxon>
        <taxon>Sulfurospirillum</taxon>
    </lineage>
</organism>
<evidence type="ECO:0000313" key="3">
    <source>
        <dbReference type="Proteomes" id="UP000323483"/>
    </source>
</evidence>
<name>A0ABX5YXG8_SULMU</name>
<evidence type="ECO:0000313" key="2">
    <source>
        <dbReference type="EMBL" id="QEH05201.1"/>
    </source>
</evidence>
<evidence type="ECO:0008006" key="4">
    <source>
        <dbReference type="Google" id="ProtNLM"/>
    </source>
</evidence>
<gene>
    <name evidence="2" type="ORF">SMN_0413</name>
</gene>
<protein>
    <recommendedName>
        <fullName evidence="4">Ion transport domain-containing protein</fullName>
    </recommendedName>
</protein>
<sequence>MDFMREFALPSAESYLGFYVTLGLFIAMLLLMNFIFALVAETYQWAKSKYKGEAYTFHFPNPVTAIKNRVTRARNWFKIKIKQIKTAVQAVKDIQILIIETSGNEQLKHAFMAYTFIVSITAITAYNFLGLAYKYDFIAIFKQLF</sequence>
<keyword evidence="1" id="KW-0472">Membrane</keyword>
<dbReference type="Proteomes" id="UP000323483">
    <property type="component" value="Chromosome"/>
</dbReference>
<dbReference type="EMBL" id="CP042966">
    <property type="protein sequence ID" value="QEH05201.1"/>
    <property type="molecule type" value="Genomic_DNA"/>
</dbReference>
<keyword evidence="1" id="KW-0812">Transmembrane</keyword>
<feature type="transmembrane region" description="Helical" evidence="1">
    <location>
        <begin position="16"/>
        <end position="40"/>
    </location>
</feature>
<reference evidence="2" key="1">
    <citation type="submission" date="2019-08" db="EMBL/GenBank/DDBJ databases">
        <title>Organohalide respiration in Sulfurospirillum species is regulated by a two-component system as unraveled by comparative genomics, and transcriptomics, and regulator binding studies.</title>
        <authorList>
            <person name="Goris T."/>
            <person name="Esken J."/>
            <person name="Gadkari J."/>
            <person name="Bischler T."/>
            <person name="Foerstner K."/>
            <person name="Sharma C.M."/>
            <person name="Diekert G."/>
            <person name="Schubert T."/>
        </authorList>
    </citation>
    <scope>NUCLEOTIDE SEQUENCE [LARGE SCALE GENOMIC DNA]</scope>
    <source>
        <strain evidence="2">N</strain>
    </source>
</reference>
<evidence type="ECO:0000256" key="1">
    <source>
        <dbReference type="SAM" id="Phobius"/>
    </source>
</evidence>
<dbReference type="RefSeq" id="WP_025343609.1">
    <property type="nucleotide sequence ID" value="NZ_CP042966.1"/>
</dbReference>
<feature type="transmembrane region" description="Helical" evidence="1">
    <location>
        <begin position="111"/>
        <end position="129"/>
    </location>
</feature>